<feature type="domain" description="SANT" evidence="7">
    <location>
        <begin position="207"/>
        <end position="255"/>
    </location>
</feature>
<dbReference type="EMBL" id="JACEIK010000225">
    <property type="protein sequence ID" value="MCD7452865.1"/>
    <property type="molecule type" value="Genomic_DNA"/>
</dbReference>
<evidence type="ECO:0000259" key="6">
    <source>
        <dbReference type="PROSITE" id="PS50090"/>
    </source>
</evidence>
<dbReference type="SMART" id="SM00717">
    <property type="entry name" value="SANT"/>
    <property type="match status" value="2"/>
</dbReference>
<evidence type="ECO:0000256" key="3">
    <source>
        <dbReference type="ARBA" id="ARBA00023163"/>
    </source>
</evidence>
<dbReference type="Pfam" id="PF00249">
    <property type="entry name" value="Myb_DNA-binding"/>
    <property type="match status" value="2"/>
</dbReference>
<evidence type="ECO:0000256" key="5">
    <source>
        <dbReference type="SAM" id="Phobius"/>
    </source>
</evidence>
<dbReference type="InterPro" id="IPR001005">
    <property type="entry name" value="SANT/Myb"/>
</dbReference>
<dbReference type="InterPro" id="IPR017930">
    <property type="entry name" value="Myb_dom"/>
</dbReference>
<dbReference type="PROSITE" id="PS51294">
    <property type="entry name" value="HTH_MYB"/>
    <property type="match status" value="1"/>
</dbReference>
<evidence type="ECO:0000256" key="2">
    <source>
        <dbReference type="ARBA" id="ARBA00023015"/>
    </source>
</evidence>
<feature type="domain" description="HTH myb-type" evidence="8">
    <location>
        <begin position="199"/>
        <end position="255"/>
    </location>
</feature>
<feature type="domain" description="Myb-like" evidence="6">
    <location>
        <begin position="199"/>
        <end position="251"/>
    </location>
</feature>
<dbReference type="InterPro" id="IPR009057">
    <property type="entry name" value="Homeodomain-like_sf"/>
</dbReference>
<evidence type="ECO:0000259" key="7">
    <source>
        <dbReference type="PROSITE" id="PS51293"/>
    </source>
</evidence>
<accession>A0ABS8S192</accession>
<keyword evidence="2" id="KW-0805">Transcription regulation</keyword>
<dbReference type="InterPro" id="IPR017884">
    <property type="entry name" value="SANT_dom"/>
</dbReference>
<sequence length="332" mass="38527">MYKKRKKRNFNQPVFDNLVSTGLCLFFYICFPLLFLTLYTATKLLPQTKKFNSHHSVLLIYLDYYTLLSSRKLRILDLARVVDMETLCPTTSFVPNSNWIMQQSNSTTEWTKEENKRFESALAIYDEMTPNRWSKVAAIIPGKSVLDVMMHYKELVADVSDIEAGLLPNPRRFASSFTLEYVDNHKIQTFIKRGKSCDQERKKGVPWTEEEHRRFLMGLEKYGKGDWRNISRNFVISKTPTQVASHAQKYYLRQLSGEKERKRPSIHDITTLHLTNNELLVNNNNNNNNNKSTCEVKSYMSPLQRSTSTTDVLIGCWNNSNDGAFVAFGQFV</sequence>
<dbReference type="PROSITE" id="PS51293">
    <property type="entry name" value="SANT"/>
    <property type="match status" value="1"/>
</dbReference>
<evidence type="ECO:0000313" key="9">
    <source>
        <dbReference type="EMBL" id="MCD7452865.1"/>
    </source>
</evidence>
<comment type="caution">
    <text evidence="9">The sequence shown here is derived from an EMBL/GenBank/DDBJ whole genome shotgun (WGS) entry which is preliminary data.</text>
</comment>
<evidence type="ECO:0000256" key="4">
    <source>
        <dbReference type="ARBA" id="ARBA00023242"/>
    </source>
</evidence>
<keyword evidence="5" id="KW-0472">Membrane</keyword>
<keyword evidence="5" id="KW-0812">Transmembrane</keyword>
<keyword evidence="3" id="KW-0804">Transcription</keyword>
<dbReference type="PANTHER" id="PTHR44042:SF63">
    <property type="entry name" value="TRANSCRIPTION FACTOR DIVARICATA-LIKE"/>
    <property type="match status" value="1"/>
</dbReference>
<dbReference type="SUPFAM" id="SSF46689">
    <property type="entry name" value="Homeodomain-like"/>
    <property type="match status" value="2"/>
</dbReference>
<evidence type="ECO:0000256" key="1">
    <source>
        <dbReference type="ARBA" id="ARBA00004123"/>
    </source>
</evidence>
<dbReference type="Proteomes" id="UP000823775">
    <property type="component" value="Unassembled WGS sequence"/>
</dbReference>
<keyword evidence="5" id="KW-1133">Transmembrane helix</keyword>
<feature type="transmembrane region" description="Helical" evidence="5">
    <location>
        <begin position="21"/>
        <end position="41"/>
    </location>
</feature>
<protein>
    <submittedName>
        <fullName evidence="9">Uncharacterized protein</fullName>
    </submittedName>
</protein>
<gene>
    <name evidence="9" type="ORF">HAX54_018420</name>
</gene>
<dbReference type="PANTHER" id="PTHR44042">
    <property type="entry name" value="DUPLICATED HOMEODOMAIN-LIKE SUPERFAMILY PROTEIN-RELATED"/>
    <property type="match status" value="1"/>
</dbReference>
<dbReference type="Gene3D" id="1.10.10.60">
    <property type="entry name" value="Homeodomain-like"/>
    <property type="match status" value="2"/>
</dbReference>
<reference evidence="9 10" key="1">
    <citation type="journal article" date="2021" name="BMC Genomics">
        <title>Datura genome reveals duplications of psychoactive alkaloid biosynthetic genes and high mutation rate following tissue culture.</title>
        <authorList>
            <person name="Rajewski A."/>
            <person name="Carter-House D."/>
            <person name="Stajich J."/>
            <person name="Litt A."/>
        </authorList>
    </citation>
    <scope>NUCLEOTIDE SEQUENCE [LARGE SCALE GENOMIC DNA]</scope>
    <source>
        <strain evidence="9">AR-01</strain>
    </source>
</reference>
<comment type="subcellular location">
    <subcellularLocation>
        <location evidence="1">Nucleus</location>
    </subcellularLocation>
</comment>
<evidence type="ECO:0000259" key="8">
    <source>
        <dbReference type="PROSITE" id="PS51294"/>
    </source>
</evidence>
<evidence type="ECO:0000313" key="10">
    <source>
        <dbReference type="Proteomes" id="UP000823775"/>
    </source>
</evidence>
<dbReference type="NCBIfam" id="TIGR01557">
    <property type="entry name" value="myb_SHAQKYF"/>
    <property type="match status" value="1"/>
</dbReference>
<organism evidence="9 10">
    <name type="scientific">Datura stramonium</name>
    <name type="common">Jimsonweed</name>
    <name type="synonym">Common thornapple</name>
    <dbReference type="NCBI Taxonomy" id="4076"/>
    <lineage>
        <taxon>Eukaryota</taxon>
        <taxon>Viridiplantae</taxon>
        <taxon>Streptophyta</taxon>
        <taxon>Embryophyta</taxon>
        <taxon>Tracheophyta</taxon>
        <taxon>Spermatophyta</taxon>
        <taxon>Magnoliopsida</taxon>
        <taxon>eudicotyledons</taxon>
        <taxon>Gunneridae</taxon>
        <taxon>Pentapetalae</taxon>
        <taxon>asterids</taxon>
        <taxon>lamiids</taxon>
        <taxon>Solanales</taxon>
        <taxon>Solanaceae</taxon>
        <taxon>Solanoideae</taxon>
        <taxon>Datureae</taxon>
        <taxon>Datura</taxon>
    </lineage>
</organism>
<keyword evidence="4" id="KW-0539">Nucleus</keyword>
<feature type="domain" description="Myb-like" evidence="6">
    <location>
        <begin position="102"/>
        <end position="156"/>
    </location>
</feature>
<name>A0ABS8S192_DATST</name>
<keyword evidence="10" id="KW-1185">Reference proteome</keyword>
<dbReference type="CDD" id="cd00167">
    <property type="entry name" value="SANT"/>
    <property type="match status" value="2"/>
</dbReference>
<dbReference type="PROSITE" id="PS50090">
    <property type="entry name" value="MYB_LIKE"/>
    <property type="match status" value="2"/>
</dbReference>
<proteinExistence type="predicted"/>
<dbReference type="InterPro" id="IPR006447">
    <property type="entry name" value="Myb_dom_plants"/>
</dbReference>